<dbReference type="EMBL" id="FYAH01000011">
    <property type="protein sequence ID" value="SMY18048.1"/>
    <property type="molecule type" value="Genomic_DNA"/>
</dbReference>
<proteinExistence type="predicted"/>
<accession>A0A1Y6L694</accession>
<dbReference type="Proteomes" id="UP000196485">
    <property type="component" value="Unassembled WGS sequence"/>
</dbReference>
<protein>
    <submittedName>
        <fullName evidence="1">Uncharacterized protein</fullName>
    </submittedName>
</protein>
<evidence type="ECO:0000313" key="1">
    <source>
        <dbReference type="EMBL" id="SMY18048.1"/>
    </source>
</evidence>
<gene>
    <name evidence="1" type="ORF">PAQU9191_03381</name>
</gene>
<organism evidence="1 2">
    <name type="scientific">Photobacterium aquimaris</name>
    <dbReference type="NCBI Taxonomy" id="512643"/>
    <lineage>
        <taxon>Bacteria</taxon>
        <taxon>Pseudomonadati</taxon>
        <taxon>Pseudomonadota</taxon>
        <taxon>Gammaproteobacteria</taxon>
        <taxon>Vibrionales</taxon>
        <taxon>Vibrionaceae</taxon>
        <taxon>Photobacterium</taxon>
    </lineage>
</organism>
<reference evidence="2" key="1">
    <citation type="submission" date="2017-06" db="EMBL/GenBank/DDBJ databases">
        <authorList>
            <person name="Rodrigo-Torres L."/>
            <person name="Arahal R. D."/>
            <person name="Lucena T."/>
        </authorList>
    </citation>
    <scope>NUCLEOTIDE SEQUENCE [LARGE SCALE GENOMIC DNA]</scope>
    <source>
        <strain evidence="2">type strain: CECT 9192</strain>
    </source>
</reference>
<name>A0A1Y6L694_9GAMM</name>
<dbReference type="AlphaFoldDB" id="A0A1Y6L694"/>
<sequence>MGSFQLLPLLGVTPFKICFLDINKGIEGIMRSQIKLSQ</sequence>
<keyword evidence="2" id="KW-1185">Reference proteome</keyword>
<evidence type="ECO:0000313" key="2">
    <source>
        <dbReference type="Proteomes" id="UP000196485"/>
    </source>
</evidence>